<organism evidence="2 3">
    <name type="scientific">Phascolarctobacterium succinatutens</name>
    <dbReference type="NCBI Taxonomy" id="626940"/>
    <lineage>
        <taxon>Bacteria</taxon>
        <taxon>Bacillati</taxon>
        <taxon>Bacillota</taxon>
        <taxon>Negativicutes</taxon>
        <taxon>Acidaminococcales</taxon>
        <taxon>Acidaminococcaceae</taxon>
        <taxon>Phascolarctobacterium</taxon>
    </lineage>
</organism>
<feature type="domain" description="SGNH hydrolase-type esterase" evidence="1">
    <location>
        <begin position="6"/>
        <end position="165"/>
    </location>
</feature>
<comment type="caution">
    <text evidence="2">The sequence shown here is derived from an EMBL/GenBank/DDBJ whole genome shotgun (WGS) entry which is preliminary data.</text>
</comment>
<evidence type="ECO:0000313" key="3">
    <source>
        <dbReference type="Proteomes" id="UP000186777"/>
    </source>
</evidence>
<dbReference type="RefSeq" id="WP_303680300.1">
    <property type="nucleotide sequence ID" value="NZ_JAXXCE010000459.1"/>
</dbReference>
<evidence type="ECO:0000313" key="2">
    <source>
        <dbReference type="EMBL" id="OLA36680.1"/>
    </source>
</evidence>
<dbReference type="STRING" id="626940.BHW43_09040"/>
<dbReference type="SUPFAM" id="SSF52266">
    <property type="entry name" value="SGNH hydrolase"/>
    <property type="match status" value="1"/>
</dbReference>
<gene>
    <name evidence="2" type="ORF">BHW43_09040</name>
</gene>
<dbReference type="EMBL" id="MNTG01000042">
    <property type="protein sequence ID" value="OLA36680.1"/>
    <property type="molecule type" value="Genomic_DNA"/>
</dbReference>
<dbReference type="Pfam" id="PF13472">
    <property type="entry name" value="Lipase_GDSL_2"/>
    <property type="match status" value="1"/>
</dbReference>
<proteinExistence type="predicted"/>
<dbReference type="Gene3D" id="3.40.50.1110">
    <property type="entry name" value="SGNH hydrolase"/>
    <property type="match status" value="1"/>
</dbReference>
<dbReference type="AlphaFoldDB" id="A0A1Q6R300"/>
<dbReference type="Proteomes" id="UP000186777">
    <property type="component" value="Unassembled WGS sequence"/>
</dbReference>
<reference evidence="2 3" key="1">
    <citation type="journal article" date="2016" name="Nat. Biotechnol.">
        <title>Measurement of bacterial replication rates in microbial communities.</title>
        <authorList>
            <person name="Brown C.T."/>
            <person name="Olm M.R."/>
            <person name="Thomas B.C."/>
            <person name="Banfield J.F."/>
        </authorList>
    </citation>
    <scope>NUCLEOTIDE SEQUENCE [LARGE SCALE GENOMIC DNA]</scope>
    <source>
        <strain evidence="2">46_33</strain>
    </source>
</reference>
<sequence>MKYVACYGDSLVQGFPFGPRYSWTAQVEKLTQIKMLNYGVCGDCCDDIIYRMRQYALPEYVQHVIFLGGANDILQGRRLEDISRDYKRVLEWCEEKQYSLCVVLPFISTEQALNRQLLNLRQEAEHICGGKAFLLDLQPAIGLDAGARFKAYVDGIHPKSQTYEAMGNYAAPLIWQWLKEEKEA</sequence>
<accession>A0A1Q6R300</accession>
<dbReference type="InterPro" id="IPR013830">
    <property type="entry name" value="SGNH_hydro"/>
</dbReference>
<protein>
    <recommendedName>
        <fullName evidence="1">SGNH hydrolase-type esterase domain-containing protein</fullName>
    </recommendedName>
</protein>
<name>A0A1Q6R300_9FIRM</name>
<evidence type="ECO:0000259" key="1">
    <source>
        <dbReference type="Pfam" id="PF13472"/>
    </source>
</evidence>
<dbReference type="InterPro" id="IPR036514">
    <property type="entry name" value="SGNH_hydro_sf"/>
</dbReference>